<reference evidence="3" key="1">
    <citation type="submission" date="2025-08" db="UniProtKB">
        <authorList>
            <consortium name="RefSeq"/>
        </authorList>
    </citation>
    <scope>IDENTIFICATION</scope>
</reference>
<dbReference type="InterPro" id="IPR011990">
    <property type="entry name" value="TPR-like_helical_dom_sf"/>
</dbReference>
<keyword evidence="2" id="KW-1185">Reference proteome</keyword>
<dbReference type="KEGG" id="cgob:115011763"/>
<feature type="compositionally biased region" description="Basic and acidic residues" evidence="1">
    <location>
        <begin position="264"/>
        <end position="275"/>
    </location>
</feature>
<dbReference type="InterPro" id="IPR003109">
    <property type="entry name" value="GoLoco_motif"/>
</dbReference>
<dbReference type="GeneID" id="115011763"/>
<gene>
    <name evidence="3" type="primary">LOC115011763</name>
</gene>
<dbReference type="Proteomes" id="UP000504630">
    <property type="component" value="Chromosome 8"/>
</dbReference>
<evidence type="ECO:0000313" key="3">
    <source>
        <dbReference type="RefSeq" id="XP_029292848.1"/>
    </source>
</evidence>
<evidence type="ECO:0000313" key="2">
    <source>
        <dbReference type="Proteomes" id="UP000504630"/>
    </source>
</evidence>
<proteinExistence type="predicted"/>
<protein>
    <submittedName>
        <fullName evidence="3">Uncharacterized protein LOC115011763</fullName>
    </submittedName>
</protein>
<feature type="region of interest" description="Disordered" evidence="1">
    <location>
        <begin position="201"/>
        <end position="281"/>
    </location>
</feature>
<feature type="region of interest" description="Disordered" evidence="1">
    <location>
        <begin position="1"/>
        <end position="28"/>
    </location>
</feature>
<dbReference type="InParanoid" id="A0A6J2Q302"/>
<dbReference type="OrthoDB" id="286233at2759"/>
<name>A0A6J2Q302_COTGO</name>
<dbReference type="SMART" id="SM00390">
    <property type="entry name" value="GoLoco"/>
    <property type="match status" value="1"/>
</dbReference>
<dbReference type="AlphaFoldDB" id="A0A6J2Q302"/>
<dbReference type="GO" id="GO:0030695">
    <property type="term" value="F:GTPase regulator activity"/>
    <property type="evidence" value="ECO:0007669"/>
    <property type="project" value="InterPro"/>
</dbReference>
<feature type="region of interest" description="Disordered" evidence="1">
    <location>
        <begin position="42"/>
        <end position="103"/>
    </location>
</feature>
<sequence>MEEQRCSLQPSRSPDATPTHNGSALNSLTTDADAEAFFKSITSSQGQRLDDQRAAFPTLPEISGNSKRKEDGRIANAGISTSPPHIIVAEGTPKTSRKDYTRRTSQPQIFNSEYGFSRALPKSASFTTATAYQKKINSPGQVTVKVSMSFTPELGHKNTDQPSIFPEVFLTLGAPGDNLVIPLSPSLGRSLSFNLNLVPKEDVKSRRGSQSLASPRRGHSRSSSPNPHEQRSSSISPDEDCFSLIEKVHTAQLQKGGKKSSQGDPEKGRGKKDNKYGGNKH</sequence>
<dbReference type="RefSeq" id="XP_029292848.1">
    <property type="nucleotide sequence ID" value="XM_029436988.1"/>
</dbReference>
<organism evidence="2 3">
    <name type="scientific">Cottoperca gobio</name>
    <name type="common">Frogmouth</name>
    <name type="synonym">Aphritis gobio</name>
    <dbReference type="NCBI Taxonomy" id="56716"/>
    <lineage>
        <taxon>Eukaryota</taxon>
        <taxon>Metazoa</taxon>
        <taxon>Chordata</taxon>
        <taxon>Craniata</taxon>
        <taxon>Vertebrata</taxon>
        <taxon>Euteleostomi</taxon>
        <taxon>Actinopterygii</taxon>
        <taxon>Neopterygii</taxon>
        <taxon>Teleostei</taxon>
        <taxon>Neoteleostei</taxon>
        <taxon>Acanthomorphata</taxon>
        <taxon>Eupercaria</taxon>
        <taxon>Perciformes</taxon>
        <taxon>Notothenioidei</taxon>
        <taxon>Bovichtidae</taxon>
        <taxon>Cottoperca</taxon>
    </lineage>
</organism>
<accession>A0A6J2Q302</accession>
<dbReference type="Gene3D" id="1.25.40.10">
    <property type="entry name" value="Tetratricopeptide repeat domain"/>
    <property type="match status" value="1"/>
</dbReference>
<evidence type="ECO:0000256" key="1">
    <source>
        <dbReference type="SAM" id="MobiDB-lite"/>
    </source>
</evidence>